<dbReference type="InterPro" id="IPR001296">
    <property type="entry name" value="Glyco_trans_1"/>
</dbReference>
<dbReference type="CDD" id="cd03801">
    <property type="entry name" value="GT4_PimA-like"/>
    <property type="match status" value="1"/>
</dbReference>
<evidence type="ECO:0000313" key="3">
    <source>
        <dbReference type="EMBL" id="PAV06153.1"/>
    </source>
</evidence>
<dbReference type="EMBL" id="LMVM01000001">
    <property type="protein sequence ID" value="PAV06153.1"/>
    <property type="molecule type" value="Genomic_DNA"/>
</dbReference>
<feature type="domain" description="Glycosyltransferase subfamily 4-like N-terminal" evidence="2">
    <location>
        <begin position="14"/>
        <end position="177"/>
    </location>
</feature>
<dbReference type="SUPFAM" id="SSF53756">
    <property type="entry name" value="UDP-Glycosyltransferase/glycogen phosphorylase"/>
    <property type="match status" value="1"/>
</dbReference>
<proteinExistence type="predicted"/>
<name>A0A2A2HA75_METBR</name>
<dbReference type="Proteomes" id="UP000217784">
    <property type="component" value="Unassembled WGS sequence"/>
</dbReference>
<dbReference type="OrthoDB" id="132546at2157"/>
<accession>A0A2A2HA75</accession>
<organism evidence="3 4">
    <name type="scientific">Methanobacterium bryantii</name>
    <dbReference type="NCBI Taxonomy" id="2161"/>
    <lineage>
        <taxon>Archaea</taxon>
        <taxon>Methanobacteriati</taxon>
        <taxon>Methanobacteriota</taxon>
        <taxon>Methanomada group</taxon>
        <taxon>Methanobacteria</taxon>
        <taxon>Methanobacteriales</taxon>
        <taxon>Methanobacteriaceae</taxon>
        <taxon>Methanobacterium</taxon>
    </lineage>
</organism>
<evidence type="ECO:0000259" key="1">
    <source>
        <dbReference type="Pfam" id="PF00534"/>
    </source>
</evidence>
<dbReference type="AlphaFoldDB" id="A0A2A2HA75"/>
<evidence type="ECO:0000259" key="2">
    <source>
        <dbReference type="Pfam" id="PF13439"/>
    </source>
</evidence>
<dbReference type="InterPro" id="IPR050194">
    <property type="entry name" value="Glycosyltransferase_grp1"/>
</dbReference>
<keyword evidence="4" id="KW-1185">Reference proteome</keyword>
<reference evidence="3 4" key="1">
    <citation type="journal article" date="2017" name="BMC Genomics">
        <title>Genomic analysis of methanogenic archaea reveals a shift towards energy conservation.</title>
        <authorList>
            <person name="Gilmore S.P."/>
            <person name="Henske J.K."/>
            <person name="Sexton J.A."/>
            <person name="Solomon K.V."/>
            <person name="Seppala S."/>
            <person name="Yoo J.I."/>
            <person name="Huyett L.M."/>
            <person name="Pressman A."/>
            <person name="Cogan J.Z."/>
            <person name="Kivenson V."/>
            <person name="Peng X."/>
            <person name="Tan Y."/>
            <person name="Valentine D.L."/>
            <person name="O'Malley M.A."/>
        </authorList>
    </citation>
    <scope>NUCLEOTIDE SEQUENCE [LARGE SCALE GENOMIC DNA]</scope>
    <source>
        <strain evidence="3 4">M.o.H.</strain>
    </source>
</reference>
<dbReference type="PANTHER" id="PTHR45947">
    <property type="entry name" value="SULFOQUINOVOSYL TRANSFERASE SQD2"/>
    <property type="match status" value="1"/>
</dbReference>
<evidence type="ECO:0000313" key="4">
    <source>
        <dbReference type="Proteomes" id="UP000217784"/>
    </source>
</evidence>
<gene>
    <name evidence="3" type="ORF">ASJ80_15080</name>
</gene>
<keyword evidence="3" id="KW-0808">Transferase</keyword>
<comment type="caution">
    <text evidence="3">The sequence shown here is derived from an EMBL/GenBank/DDBJ whole genome shotgun (WGS) entry which is preliminary data.</text>
</comment>
<dbReference type="RefSeq" id="WP_069583596.1">
    <property type="nucleotide sequence ID" value="NZ_LMVM01000001.1"/>
</dbReference>
<dbReference type="PANTHER" id="PTHR45947:SF3">
    <property type="entry name" value="SULFOQUINOVOSYL TRANSFERASE SQD2"/>
    <property type="match status" value="1"/>
</dbReference>
<dbReference type="GO" id="GO:0016757">
    <property type="term" value="F:glycosyltransferase activity"/>
    <property type="evidence" value="ECO:0007669"/>
    <property type="project" value="InterPro"/>
</dbReference>
<feature type="domain" description="Glycosyl transferase family 1" evidence="1">
    <location>
        <begin position="185"/>
        <end position="345"/>
    </location>
</feature>
<dbReference type="Pfam" id="PF13439">
    <property type="entry name" value="Glyco_transf_4"/>
    <property type="match status" value="1"/>
</dbReference>
<sequence>MKICMLGHFPPHLGGISSYSYLLSRELVNRGDKVCVLTYPHENISDIEGIPVFTAQTVNIKGIRGFLFSISATFKLLSMIRKYKIDLIHAHYVMPPGLIAVICSMFSGTKTAITIHGSDIFVLARKPLLKSMIKFILKRSDYVFVVSDSLKENVLKLGIEGLDDKLSITYNSVDVERFRPDQISTFKKEIHINPQKPVVLFVGNLVWQKGVEYLIRAKEFLNVDAEIVIVGDGPLLEELKGIVEFEKMEGITFTGARNDIENIMPSADVVVVPSVSESFGIVILEAMASGKPVVATKVGGIPEVVNKKIGILVNPEDPVGLAEAVNKILHDKELKENMGKNAREQVMKYSSIEIPY</sequence>
<dbReference type="Gene3D" id="3.40.50.2000">
    <property type="entry name" value="Glycogen Phosphorylase B"/>
    <property type="match status" value="2"/>
</dbReference>
<protein>
    <submittedName>
        <fullName evidence="3">Glycosyl transferase family 1</fullName>
    </submittedName>
</protein>
<dbReference type="Pfam" id="PF00534">
    <property type="entry name" value="Glycos_transf_1"/>
    <property type="match status" value="1"/>
</dbReference>
<dbReference type="InterPro" id="IPR028098">
    <property type="entry name" value="Glyco_trans_4-like_N"/>
</dbReference>